<keyword evidence="4" id="KW-1185">Reference proteome</keyword>
<evidence type="ECO:0000256" key="2">
    <source>
        <dbReference type="SAM" id="Phobius"/>
    </source>
</evidence>
<dbReference type="OrthoDB" id="1423929at2759"/>
<accession>A0A9J6AQC6</accession>
<evidence type="ECO:0000313" key="3">
    <source>
        <dbReference type="EMBL" id="KAG5626459.1"/>
    </source>
</evidence>
<organism evidence="3 4">
    <name type="scientific">Solanum commersonii</name>
    <name type="common">Commerson's wild potato</name>
    <name type="synonym">Commerson's nightshade</name>
    <dbReference type="NCBI Taxonomy" id="4109"/>
    <lineage>
        <taxon>Eukaryota</taxon>
        <taxon>Viridiplantae</taxon>
        <taxon>Streptophyta</taxon>
        <taxon>Embryophyta</taxon>
        <taxon>Tracheophyta</taxon>
        <taxon>Spermatophyta</taxon>
        <taxon>Magnoliopsida</taxon>
        <taxon>eudicotyledons</taxon>
        <taxon>Gunneridae</taxon>
        <taxon>Pentapetalae</taxon>
        <taxon>asterids</taxon>
        <taxon>lamiids</taxon>
        <taxon>Solanales</taxon>
        <taxon>Solanaceae</taxon>
        <taxon>Solanoideae</taxon>
        <taxon>Solaneae</taxon>
        <taxon>Solanum</taxon>
    </lineage>
</organism>
<evidence type="ECO:0000256" key="1">
    <source>
        <dbReference type="SAM" id="MobiDB-lite"/>
    </source>
</evidence>
<evidence type="ECO:0000313" key="4">
    <source>
        <dbReference type="Proteomes" id="UP000824120"/>
    </source>
</evidence>
<feature type="transmembrane region" description="Helical" evidence="2">
    <location>
        <begin position="124"/>
        <end position="148"/>
    </location>
</feature>
<dbReference type="EMBL" id="JACXVP010000002">
    <property type="protein sequence ID" value="KAG5626459.1"/>
    <property type="molecule type" value="Genomic_DNA"/>
</dbReference>
<keyword evidence="2" id="KW-0472">Membrane</keyword>
<proteinExistence type="predicted"/>
<gene>
    <name evidence="3" type="ORF">H5410_011677</name>
</gene>
<reference evidence="3 4" key="1">
    <citation type="submission" date="2020-09" db="EMBL/GenBank/DDBJ databases">
        <title>De no assembly of potato wild relative species, Solanum commersonii.</title>
        <authorList>
            <person name="Cho K."/>
        </authorList>
    </citation>
    <scope>NUCLEOTIDE SEQUENCE [LARGE SCALE GENOMIC DNA]</scope>
    <source>
        <strain evidence="3">LZ3.2</strain>
        <tissue evidence="3">Leaf</tissue>
    </source>
</reference>
<feature type="compositionally biased region" description="Basic residues" evidence="1">
    <location>
        <begin position="70"/>
        <end position="83"/>
    </location>
</feature>
<name>A0A9J6AQC6_SOLCO</name>
<keyword evidence="2" id="KW-1133">Transmembrane helix</keyword>
<dbReference type="AlphaFoldDB" id="A0A9J6AQC6"/>
<sequence length="157" mass="17437">MTVRCCYCGIYVELKTLGTPTNPEKIFWGCQKYASDNGYGFFRWTDANDSTCQEQYNIKNPSTSLGKERQAKHRRQRRQRRQGSHTTLVGLPPDAKAVAGLTPLDEAFVGLLALIRLALGVQPALGPAFILDWLLAVATLVPAVAIFYKHILKSKIA</sequence>
<keyword evidence="2" id="KW-0812">Transmembrane</keyword>
<feature type="region of interest" description="Disordered" evidence="1">
    <location>
        <begin position="61"/>
        <end position="89"/>
    </location>
</feature>
<dbReference type="Proteomes" id="UP000824120">
    <property type="component" value="Chromosome 2"/>
</dbReference>
<comment type="caution">
    <text evidence="3">The sequence shown here is derived from an EMBL/GenBank/DDBJ whole genome shotgun (WGS) entry which is preliminary data.</text>
</comment>
<evidence type="ECO:0008006" key="5">
    <source>
        <dbReference type="Google" id="ProtNLM"/>
    </source>
</evidence>
<protein>
    <recommendedName>
        <fullName evidence="5">Zinc finger GRF-type domain-containing protein</fullName>
    </recommendedName>
</protein>